<dbReference type="EC" id="6.2.1.3" evidence="6"/>
<evidence type="ECO:0000256" key="3">
    <source>
        <dbReference type="ARBA" id="ARBA00022741"/>
    </source>
</evidence>
<dbReference type="Proteomes" id="UP000046393">
    <property type="component" value="Unplaced"/>
</dbReference>
<dbReference type="GO" id="GO:0005811">
    <property type="term" value="C:lipid droplet"/>
    <property type="evidence" value="ECO:0007669"/>
    <property type="project" value="TreeGrafter"/>
</dbReference>
<name>A0A0N5ALV8_9BILA</name>
<evidence type="ECO:0000313" key="11">
    <source>
        <dbReference type="WBParaSite" id="SMUV_0000554201-mRNA-1"/>
    </source>
</evidence>
<evidence type="ECO:0000256" key="4">
    <source>
        <dbReference type="ARBA" id="ARBA00022832"/>
    </source>
</evidence>
<evidence type="ECO:0000256" key="1">
    <source>
        <dbReference type="ARBA" id="ARBA00006432"/>
    </source>
</evidence>
<dbReference type="GO" id="GO:0035336">
    <property type="term" value="P:long-chain fatty-acyl-CoA metabolic process"/>
    <property type="evidence" value="ECO:0007669"/>
    <property type="project" value="TreeGrafter"/>
</dbReference>
<dbReference type="PANTHER" id="PTHR43272:SF83">
    <property type="entry name" value="ACYL-COA SYNTHETASE LONG-CHAIN, ISOFORM J"/>
    <property type="match status" value="1"/>
</dbReference>
<reference evidence="11" key="1">
    <citation type="submission" date="2017-02" db="UniProtKB">
        <authorList>
            <consortium name="WormBaseParasite"/>
        </authorList>
    </citation>
    <scope>IDENTIFICATION</scope>
</reference>
<evidence type="ECO:0000256" key="5">
    <source>
        <dbReference type="ARBA" id="ARBA00022840"/>
    </source>
</evidence>
<keyword evidence="4" id="KW-0276">Fatty acid metabolism</keyword>
<dbReference type="GO" id="GO:0004467">
    <property type="term" value="F:long-chain fatty acid-CoA ligase activity"/>
    <property type="evidence" value="ECO:0007669"/>
    <property type="project" value="UniProtKB-EC"/>
</dbReference>
<sequence>MSVEALEGLLASNGAPILIVIVAGIAKVLFVIYDIVTYLPLKILARPDEKLSRIREIKAAPVVPGDYSSPWRNIKTLHGELLKQIHGARTVGEVWRRTVEKHGDNPCLGTREILSSELEKQKNGKIFEKLELGNYHWCTYNEVDKACTAIGKVHNSISNIFLGLLELNFRHGDNIVIYAETRAEWMISALGLFKIGCPIIGKLNVTTSKSITVATVYASLGVDAVGHCIRECEARAIFTTTELLPKIMNLLKNSDTVRVVVCFPNRKPGVEFKKPENLPNLQILMYDELIDLGDESVRELDYEVTSNDTAMIMYTSGTTGNPKGVILQHKNIIAASAGQRELFFIHEDDVYVGYMPLAHIFEVCAEFALLATGSSIGYSSSQTLFDTASRLKKGQKGDCTVLKPTLLASIPAIMDRIFKAVTEKISNGTALERELFKICYERKRMRYEEGYTNSLLNTLVFNKIRKTLGGRINFMLCGGAPLNPETQRFMNICFCCPVIQGYGLTETCGAGTLGDINDISTGTVGAPLSSVQILLREWSEGGYSPKGEKPQGEIFIGGDCISLGYLNNEEKTRESFVEIDGCRYFASGDIGEFRADGSLFIIDRKKDLVKLAHGEYVALGKVESTLSSDPFVDTICLYGDSHQAYLVALVVPKKDHLIKYAKENGFSDTTYESLCKNPEINQKILEDLTTLGLEELNKFEIPKKIYLCTEQWTPSNGLLTEALKLKRKNIERKYEREIADMYRGK</sequence>
<dbReference type="Gene3D" id="3.40.50.12780">
    <property type="entry name" value="N-terminal domain of ligase-like"/>
    <property type="match status" value="1"/>
</dbReference>
<comment type="catalytic activity">
    <reaction evidence="7">
        <text>a long-chain fatty acid + ATP + CoA = a long-chain fatty acyl-CoA + AMP + diphosphate</text>
        <dbReference type="Rhea" id="RHEA:15421"/>
        <dbReference type="ChEBI" id="CHEBI:30616"/>
        <dbReference type="ChEBI" id="CHEBI:33019"/>
        <dbReference type="ChEBI" id="CHEBI:57287"/>
        <dbReference type="ChEBI" id="CHEBI:57560"/>
        <dbReference type="ChEBI" id="CHEBI:83139"/>
        <dbReference type="ChEBI" id="CHEBI:456215"/>
        <dbReference type="EC" id="6.2.1.3"/>
    </reaction>
</comment>
<keyword evidence="3" id="KW-0547">Nucleotide-binding</keyword>
<dbReference type="InterPro" id="IPR020845">
    <property type="entry name" value="AMP-binding_CS"/>
</dbReference>
<dbReference type="PROSITE" id="PS00455">
    <property type="entry name" value="AMP_BINDING"/>
    <property type="match status" value="1"/>
</dbReference>
<keyword evidence="2" id="KW-0436">Ligase</keyword>
<dbReference type="AlphaFoldDB" id="A0A0N5ALV8"/>
<dbReference type="GO" id="GO:0005886">
    <property type="term" value="C:plasma membrane"/>
    <property type="evidence" value="ECO:0007669"/>
    <property type="project" value="TreeGrafter"/>
</dbReference>
<dbReference type="PANTHER" id="PTHR43272">
    <property type="entry name" value="LONG-CHAIN-FATTY-ACID--COA LIGASE"/>
    <property type="match status" value="1"/>
</dbReference>
<dbReference type="InterPro" id="IPR042099">
    <property type="entry name" value="ANL_N_sf"/>
</dbReference>
<comment type="similarity">
    <text evidence="1">Belongs to the ATP-dependent AMP-binding enzyme family.</text>
</comment>
<organism evidence="10 11">
    <name type="scientific">Syphacia muris</name>
    <dbReference type="NCBI Taxonomy" id="451379"/>
    <lineage>
        <taxon>Eukaryota</taxon>
        <taxon>Metazoa</taxon>
        <taxon>Ecdysozoa</taxon>
        <taxon>Nematoda</taxon>
        <taxon>Chromadorea</taxon>
        <taxon>Rhabditida</taxon>
        <taxon>Spirurina</taxon>
        <taxon>Oxyuridomorpha</taxon>
        <taxon>Oxyuroidea</taxon>
        <taxon>Oxyuridae</taxon>
        <taxon>Syphacia</taxon>
    </lineage>
</organism>
<feature type="domain" description="AMP-dependent synthetase/ligase" evidence="9">
    <location>
        <begin position="133"/>
        <end position="566"/>
    </location>
</feature>
<evidence type="ECO:0000256" key="2">
    <source>
        <dbReference type="ARBA" id="ARBA00022598"/>
    </source>
</evidence>
<evidence type="ECO:0000313" key="10">
    <source>
        <dbReference type="Proteomes" id="UP000046393"/>
    </source>
</evidence>
<feature type="transmembrane region" description="Helical" evidence="8">
    <location>
        <begin position="15"/>
        <end position="36"/>
    </location>
</feature>
<evidence type="ECO:0000256" key="6">
    <source>
        <dbReference type="ARBA" id="ARBA00026121"/>
    </source>
</evidence>
<evidence type="ECO:0000256" key="8">
    <source>
        <dbReference type="SAM" id="Phobius"/>
    </source>
</evidence>
<proteinExistence type="inferred from homology"/>
<keyword evidence="8" id="KW-0812">Transmembrane</keyword>
<evidence type="ECO:0000256" key="7">
    <source>
        <dbReference type="ARBA" id="ARBA00036813"/>
    </source>
</evidence>
<dbReference type="InterPro" id="IPR000873">
    <property type="entry name" value="AMP-dep_synth/lig_dom"/>
</dbReference>
<dbReference type="STRING" id="451379.A0A0N5ALV8"/>
<keyword evidence="10" id="KW-1185">Reference proteome</keyword>
<dbReference type="GO" id="GO:0005783">
    <property type="term" value="C:endoplasmic reticulum"/>
    <property type="evidence" value="ECO:0007669"/>
    <property type="project" value="TreeGrafter"/>
</dbReference>
<dbReference type="WBParaSite" id="SMUV_0000554201-mRNA-1">
    <property type="protein sequence ID" value="SMUV_0000554201-mRNA-1"/>
    <property type="gene ID" value="SMUV_0000554201"/>
</dbReference>
<keyword evidence="8" id="KW-1133">Transmembrane helix</keyword>
<keyword evidence="5" id="KW-0067">ATP-binding</keyword>
<dbReference type="GO" id="GO:0030182">
    <property type="term" value="P:neuron differentiation"/>
    <property type="evidence" value="ECO:0007669"/>
    <property type="project" value="TreeGrafter"/>
</dbReference>
<protein>
    <recommendedName>
        <fullName evidence="6">long-chain-fatty-acid--CoA ligase</fullName>
        <ecNumber evidence="6">6.2.1.3</ecNumber>
    </recommendedName>
</protein>
<dbReference type="GO" id="GO:0005524">
    <property type="term" value="F:ATP binding"/>
    <property type="evidence" value="ECO:0007669"/>
    <property type="project" value="UniProtKB-KW"/>
</dbReference>
<keyword evidence="8" id="KW-0472">Membrane</keyword>
<dbReference type="SUPFAM" id="SSF56801">
    <property type="entry name" value="Acetyl-CoA synthetase-like"/>
    <property type="match status" value="1"/>
</dbReference>
<evidence type="ECO:0000259" key="9">
    <source>
        <dbReference type="Pfam" id="PF00501"/>
    </source>
</evidence>
<keyword evidence="4" id="KW-0443">Lipid metabolism</keyword>
<dbReference type="Pfam" id="PF00501">
    <property type="entry name" value="AMP-binding"/>
    <property type="match status" value="1"/>
</dbReference>
<accession>A0A0N5ALV8</accession>